<keyword evidence="2" id="KW-1185">Reference proteome</keyword>
<gene>
    <name evidence="1" type="ORF">GCM10023147_43510</name>
</gene>
<name>A0ABP8K9W1_9ACTN</name>
<dbReference type="EMBL" id="BAABFR010000100">
    <property type="protein sequence ID" value="GAA4402674.1"/>
    <property type="molecule type" value="Genomic_DNA"/>
</dbReference>
<evidence type="ECO:0000313" key="2">
    <source>
        <dbReference type="Proteomes" id="UP001500635"/>
    </source>
</evidence>
<reference evidence="2" key="1">
    <citation type="journal article" date="2019" name="Int. J. Syst. Evol. Microbiol.">
        <title>The Global Catalogue of Microorganisms (GCM) 10K type strain sequencing project: providing services to taxonomists for standard genome sequencing and annotation.</title>
        <authorList>
            <consortium name="The Broad Institute Genomics Platform"/>
            <consortium name="The Broad Institute Genome Sequencing Center for Infectious Disease"/>
            <person name="Wu L."/>
            <person name="Ma J."/>
        </authorList>
    </citation>
    <scope>NUCLEOTIDE SEQUENCE [LARGE SCALE GENOMIC DNA]</scope>
    <source>
        <strain evidence="2">JCM 17688</strain>
    </source>
</reference>
<evidence type="ECO:0000313" key="1">
    <source>
        <dbReference type="EMBL" id="GAA4402674.1"/>
    </source>
</evidence>
<sequence length="98" mass="10870">MSSDSAARLIESPNIGFARLKTLTWGFVEETATVHAMFIKSRPVRRAAVGVRFLPGRLTFRIRLPRRRPSESAAGAEEPRMRSPSRVCQAAVQTCVEA</sequence>
<accession>A0ABP8K9W1</accession>
<comment type="caution">
    <text evidence="1">The sequence shown here is derived from an EMBL/GenBank/DDBJ whole genome shotgun (WGS) entry which is preliminary data.</text>
</comment>
<proteinExistence type="predicted"/>
<organism evidence="1 2">
    <name type="scientific">Tsukamurella soli</name>
    <dbReference type="NCBI Taxonomy" id="644556"/>
    <lineage>
        <taxon>Bacteria</taxon>
        <taxon>Bacillati</taxon>
        <taxon>Actinomycetota</taxon>
        <taxon>Actinomycetes</taxon>
        <taxon>Mycobacteriales</taxon>
        <taxon>Tsukamurellaceae</taxon>
        <taxon>Tsukamurella</taxon>
    </lineage>
</organism>
<dbReference type="Proteomes" id="UP001500635">
    <property type="component" value="Unassembled WGS sequence"/>
</dbReference>
<protein>
    <submittedName>
        <fullName evidence="1">Uncharacterized protein</fullName>
    </submittedName>
</protein>